<evidence type="ECO:0000313" key="8">
    <source>
        <dbReference type="Proteomes" id="UP000321306"/>
    </source>
</evidence>
<evidence type="ECO:0000256" key="5">
    <source>
        <dbReference type="ARBA" id="ARBA00023002"/>
    </source>
</evidence>
<dbReference type="PROSITE" id="PS51387">
    <property type="entry name" value="FAD_PCMH"/>
    <property type="match status" value="1"/>
</dbReference>
<evidence type="ECO:0000256" key="4">
    <source>
        <dbReference type="ARBA" id="ARBA00022827"/>
    </source>
</evidence>
<protein>
    <submittedName>
        <fullName evidence="7">FAD-binding protein</fullName>
    </submittedName>
</protein>
<keyword evidence="5" id="KW-0560">Oxidoreductase</keyword>
<evidence type="ECO:0000256" key="3">
    <source>
        <dbReference type="ARBA" id="ARBA00022630"/>
    </source>
</evidence>
<dbReference type="EMBL" id="BJXB01000006">
    <property type="protein sequence ID" value="GEM46106.1"/>
    <property type="molecule type" value="Genomic_DNA"/>
</dbReference>
<feature type="domain" description="FAD-binding PCMH-type" evidence="6">
    <location>
        <begin position="27"/>
        <end position="198"/>
    </location>
</feature>
<dbReference type="InterPro" id="IPR006094">
    <property type="entry name" value="Oxid_FAD_bind_N"/>
</dbReference>
<keyword evidence="3" id="KW-0285">Flavoprotein</keyword>
<reference evidence="7 8" key="1">
    <citation type="submission" date="2019-07" db="EMBL/GenBank/DDBJ databases">
        <title>Whole genome shotgun sequence of Deinococcus cellulosilyticus NBRC 106333.</title>
        <authorList>
            <person name="Hosoyama A."/>
            <person name="Uohara A."/>
            <person name="Ohji S."/>
            <person name="Ichikawa N."/>
        </authorList>
    </citation>
    <scope>NUCLEOTIDE SEQUENCE [LARGE SCALE GENOMIC DNA]</scope>
    <source>
        <strain evidence="7 8">NBRC 106333</strain>
    </source>
</reference>
<dbReference type="OrthoDB" id="545125at2"/>
<dbReference type="Gene3D" id="3.40.462.20">
    <property type="match status" value="1"/>
</dbReference>
<dbReference type="PANTHER" id="PTHR42973:SF39">
    <property type="entry name" value="FAD-BINDING PCMH-TYPE DOMAIN-CONTAINING PROTEIN"/>
    <property type="match status" value="1"/>
</dbReference>
<dbReference type="Pfam" id="PF01565">
    <property type="entry name" value="FAD_binding_4"/>
    <property type="match status" value="1"/>
</dbReference>
<evidence type="ECO:0000256" key="1">
    <source>
        <dbReference type="ARBA" id="ARBA00001974"/>
    </source>
</evidence>
<dbReference type="SUPFAM" id="SSF56176">
    <property type="entry name" value="FAD-binding/transporter-associated domain-like"/>
    <property type="match status" value="1"/>
</dbReference>
<name>A0A511N183_DEIC1</name>
<dbReference type="Gene3D" id="3.30.43.10">
    <property type="entry name" value="Uridine Diphospho-n-acetylenolpyruvylglucosamine Reductase, domain 2"/>
    <property type="match status" value="1"/>
</dbReference>
<dbReference type="PANTHER" id="PTHR42973">
    <property type="entry name" value="BINDING OXIDOREDUCTASE, PUTATIVE (AFU_ORTHOLOGUE AFUA_1G17690)-RELATED"/>
    <property type="match status" value="1"/>
</dbReference>
<dbReference type="Gene3D" id="3.30.465.10">
    <property type="match status" value="1"/>
</dbReference>
<dbReference type="Proteomes" id="UP000321306">
    <property type="component" value="Unassembled WGS sequence"/>
</dbReference>
<comment type="caution">
    <text evidence="7">The sequence shown here is derived from an EMBL/GenBank/DDBJ whole genome shotgun (WGS) entry which is preliminary data.</text>
</comment>
<dbReference type="InterPro" id="IPR016167">
    <property type="entry name" value="FAD-bd_PCMH_sub1"/>
</dbReference>
<dbReference type="InterPro" id="IPR016166">
    <property type="entry name" value="FAD-bd_PCMH"/>
</dbReference>
<proteinExistence type="inferred from homology"/>
<dbReference type="GO" id="GO:0016491">
    <property type="term" value="F:oxidoreductase activity"/>
    <property type="evidence" value="ECO:0007669"/>
    <property type="project" value="UniProtKB-KW"/>
</dbReference>
<dbReference type="GO" id="GO:0071949">
    <property type="term" value="F:FAD binding"/>
    <property type="evidence" value="ECO:0007669"/>
    <property type="project" value="InterPro"/>
</dbReference>
<dbReference type="InterPro" id="IPR012951">
    <property type="entry name" value="BBE"/>
</dbReference>
<accession>A0A511N183</accession>
<evidence type="ECO:0000259" key="6">
    <source>
        <dbReference type="PROSITE" id="PS51387"/>
    </source>
</evidence>
<organism evidence="7 8">
    <name type="scientific">Deinococcus cellulosilyticus (strain DSM 18568 / NBRC 106333 / KACC 11606 / 5516J-15)</name>
    <dbReference type="NCBI Taxonomy" id="1223518"/>
    <lineage>
        <taxon>Bacteria</taxon>
        <taxon>Thermotogati</taxon>
        <taxon>Deinococcota</taxon>
        <taxon>Deinococci</taxon>
        <taxon>Deinococcales</taxon>
        <taxon>Deinococcaceae</taxon>
        <taxon>Deinococcus</taxon>
    </lineage>
</organism>
<gene>
    <name evidence="7" type="ORF">DC3_17410</name>
</gene>
<evidence type="ECO:0000256" key="2">
    <source>
        <dbReference type="ARBA" id="ARBA00005466"/>
    </source>
</evidence>
<sequence>MTELTGRIIRKTDSGFEEARKNFNERIERQPSMVVFCQNREDVQNAVKYARAHQLPVAIRCGRHNYECFSLIDDGIIIDVSDMTTLHIDHENHTVDIGSGTQLIEIYTKVSQQGYGFPGGICPTVGISGLTLGGGIGLLTRYLGMTCDSLLELEMVDARGNIVVANAEQNPDLFWACRGGGGGNFGVITRFKFQIHKIDQVSIFQASWDWEKLPEVIRTWQNWGQTLDPRLTSIIMLHGPEKKEPGSAVASGLFVGSEEDLHQMLEPLLQVKPKEMKVNSLPYLEGLKFFTGDPEPDWMAYWHGSHRKFKNTSAFAYELLSDEAIATIVKHLEKSPAPDNLVQFETLGGAVSRLPVEATAFPHRAAQFSLQYQAYWDDDAAEKEHLDWVNAFRKDMLPYTKGAYVNYPDVDVEDFGDMYYGQNYRKLQEVKAKYDPENFFTFAQSIRPVKTEARS</sequence>
<comment type="similarity">
    <text evidence="2">Belongs to the oxygen-dependent FAD-linked oxidoreductase family.</text>
</comment>
<dbReference type="InterPro" id="IPR050416">
    <property type="entry name" value="FAD-linked_Oxidoreductase"/>
</dbReference>
<dbReference type="RefSeq" id="WP_146883923.1">
    <property type="nucleotide sequence ID" value="NZ_BJXB01000006.1"/>
</dbReference>
<evidence type="ECO:0000313" key="7">
    <source>
        <dbReference type="EMBL" id="GEM46106.1"/>
    </source>
</evidence>
<dbReference type="AlphaFoldDB" id="A0A511N183"/>
<dbReference type="Pfam" id="PF08031">
    <property type="entry name" value="BBE"/>
    <property type="match status" value="1"/>
</dbReference>
<comment type="cofactor">
    <cofactor evidence="1">
        <name>FAD</name>
        <dbReference type="ChEBI" id="CHEBI:57692"/>
    </cofactor>
</comment>
<dbReference type="InterPro" id="IPR036318">
    <property type="entry name" value="FAD-bd_PCMH-like_sf"/>
</dbReference>
<keyword evidence="8" id="KW-1185">Reference proteome</keyword>
<dbReference type="InterPro" id="IPR016169">
    <property type="entry name" value="FAD-bd_PCMH_sub2"/>
</dbReference>
<keyword evidence="4" id="KW-0274">FAD</keyword>